<keyword evidence="1 3" id="KW-0853">WD repeat</keyword>
<dbReference type="InterPro" id="IPR015943">
    <property type="entry name" value="WD40/YVTN_repeat-like_dom_sf"/>
</dbReference>
<dbReference type="PANTHER" id="PTHR44376">
    <property type="entry name" value="TRANSCRIPTIONAL REGULATOR OF FILAMENTOUS GROWTH FLO8"/>
    <property type="match status" value="1"/>
</dbReference>
<evidence type="ECO:0000313" key="5">
    <source>
        <dbReference type="EMBL" id="TYI00774.1"/>
    </source>
</evidence>
<dbReference type="InterPro" id="IPR019775">
    <property type="entry name" value="WD40_repeat_CS"/>
</dbReference>
<keyword evidence="2" id="KW-0677">Repeat</keyword>
<dbReference type="Gene3D" id="2.130.10.10">
    <property type="entry name" value="YVTN repeat-like/Quinoprotein amine dehydrogenase"/>
    <property type="match status" value="2"/>
</dbReference>
<dbReference type="PROSITE" id="PS50896">
    <property type="entry name" value="LISH"/>
    <property type="match status" value="1"/>
</dbReference>
<proteinExistence type="predicted"/>
<feature type="region of interest" description="Disordered" evidence="4">
    <location>
        <begin position="282"/>
        <end position="378"/>
    </location>
</feature>
<dbReference type="SUPFAM" id="SSF50978">
    <property type="entry name" value="WD40 repeat-like"/>
    <property type="match status" value="1"/>
</dbReference>
<organism evidence="5 6">
    <name type="scientific">Gossypium tomentosum</name>
    <name type="common">Hawaiian cotton</name>
    <name type="synonym">Gossypium sandvicense</name>
    <dbReference type="NCBI Taxonomy" id="34277"/>
    <lineage>
        <taxon>Eukaryota</taxon>
        <taxon>Viridiplantae</taxon>
        <taxon>Streptophyta</taxon>
        <taxon>Embryophyta</taxon>
        <taxon>Tracheophyta</taxon>
        <taxon>Spermatophyta</taxon>
        <taxon>Magnoliopsida</taxon>
        <taxon>eudicotyledons</taxon>
        <taxon>Gunneridae</taxon>
        <taxon>Pentapetalae</taxon>
        <taxon>rosids</taxon>
        <taxon>malvids</taxon>
        <taxon>Malvales</taxon>
        <taxon>Malvaceae</taxon>
        <taxon>Malvoideae</taxon>
        <taxon>Gossypium</taxon>
    </lineage>
</organism>
<dbReference type="InterPro" id="IPR020472">
    <property type="entry name" value="WD40_PAC1"/>
</dbReference>
<dbReference type="InterPro" id="IPR044716">
    <property type="entry name" value="LEUNIG-like"/>
</dbReference>
<protein>
    <recommendedName>
        <fullName evidence="7">LisH domain-containing protein</fullName>
    </recommendedName>
</protein>
<keyword evidence="6" id="KW-1185">Reference proteome</keyword>
<dbReference type="SMART" id="SM00320">
    <property type="entry name" value="WD40"/>
    <property type="match status" value="7"/>
</dbReference>
<dbReference type="PROSITE" id="PS50294">
    <property type="entry name" value="WD_REPEATS_REGION"/>
    <property type="match status" value="3"/>
</dbReference>
<evidence type="ECO:0000256" key="4">
    <source>
        <dbReference type="SAM" id="MobiDB-lite"/>
    </source>
</evidence>
<gene>
    <name evidence="5" type="ORF">ES332_A11G156800v1</name>
</gene>
<dbReference type="Proteomes" id="UP000322667">
    <property type="component" value="Chromosome A11"/>
</dbReference>
<evidence type="ECO:0008006" key="7">
    <source>
        <dbReference type="Google" id="ProtNLM"/>
    </source>
</evidence>
<evidence type="ECO:0000313" key="6">
    <source>
        <dbReference type="Proteomes" id="UP000322667"/>
    </source>
</evidence>
<feature type="repeat" description="WD" evidence="3">
    <location>
        <begin position="715"/>
        <end position="747"/>
    </location>
</feature>
<dbReference type="PROSITE" id="PS50082">
    <property type="entry name" value="WD_REPEATS_2"/>
    <property type="match status" value="4"/>
</dbReference>
<dbReference type="PROSITE" id="PS00678">
    <property type="entry name" value="WD_REPEATS_1"/>
    <property type="match status" value="1"/>
</dbReference>
<sequence>MAQSNWEADKMLDVYIHDYMLKRKLHASAKAFMTEGKVATDPVAIDAPGGFLFEWWSVFWDIFIARTNEKHSVAAAAYIEAQQIKAREQQQLQMQQLQLMQHRNVQLQRRDPNHPALGGSVSTNSEGMMGHPSASILAMKLYEERVKNPQSVDSETSSALIDANRMALLKTQANPHSLLVQSSRGNTSVALQQIQSQTPLATVTAQDIKSEVNLGGNQKSLPMDPSSIYGQAILQPKSGLGGLNQGVSSLPLRGWPLTAQIQGNLGNSANFGNTDPCRFGQLSRGNLNAKDGQSARNDGSTCSPVHSSSPKKKMSQMSHCSSQQQEQLQQQQPSQQLHQNNRKRKQPSSSGAANSTGTGNTVGPSPNSPPSTHLPGDAITTASSLQHVNNASKCMIYGEDSTARLSSSSNLLEDIERFDPLDENTETLLSHDGSDVRGICGTVKQSPNEHQKESVKGFTFAEVGCIRTRNSKVTCCHFSSDGKFLASAGHDKKVVLWNMDTLRTVSSPEEHKLVITDVRFRPNSTQLATASVDKSVRIWDAAKPSYCVQAYNGHSSPVMSLDFHPRKTELFCFCDNDNEIHYWNLNLFSCMRMSKGGMAQVRFQPRLGHFLAAASDKVVSIFDVETDRQILTFQGHSEIVNYICWDVNGDYLASVSHDLVKLWSVATGECIQELSSGGNQFHSCVFHPSYSTLLVIGGISSLELWNMAENKSMTIPAHENIISALTQSPVGGIVATASHDGSVKLWK</sequence>
<feature type="compositionally biased region" description="Low complexity" evidence="4">
    <location>
        <begin position="315"/>
        <end position="339"/>
    </location>
</feature>
<dbReference type="PANTHER" id="PTHR44376:SF22">
    <property type="entry name" value="TRANSCRIPTIONAL COREPRESSOR LEUNIG_HOMOLOG"/>
    <property type="match status" value="1"/>
</dbReference>
<dbReference type="GO" id="GO:0003714">
    <property type="term" value="F:transcription corepressor activity"/>
    <property type="evidence" value="ECO:0007669"/>
    <property type="project" value="InterPro"/>
</dbReference>
<dbReference type="CDD" id="cd00200">
    <property type="entry name" value="WD40"/>
    <property type="match status" value="1"/>
</dbReference>
<reference evidence="5 6" key="1">
    <citation type="submission" date="2019-07" db="EMBL/GenBank/DDBJ databases">
        <title>WGS assembly of Gossypium tomentosum.</title>
        <authorList>
            <person name="Chen Z.J."/>
            <person name="Sreedasyam A."/>
            <person name="Ando A."/>
            <person name="Song Q."/>
            <person name="De L."/>
            <person name="Hulse-Kemp A."/>
            <person name="Ding M."/>
            <person name="Ye W."/>
            <person name="Kirkbride R."/>
            <person name="Jenkins J."/>
            <person name="Plott C."/>
            <person name="Lovell J."/>
            <person name="Lin Y.-M."/>
            <person name="Vaughn R."/>
            <person name="Liu B."/>
            <person name="Li W."/>
            <person name="Simpson S."/>
            <person name="Scheffler B."/>
            <person name="Saski C."/>
            <person name="Grover C."/>
            <person name="Hu G."/>
            <person name="Conover J."/>
            <person name="Carlson J."/>
            <person name="Shu S."/>
            <person name="Boston L."/>
            <person name="Williams M."/>
            <person name="Peterson D."/>
            <person name="Mcgee K."/>
            <person name="Jones D."/>
            <person name="Wendel J."/>
            <person name="Stelly D."/>
            <person name="Grimwood J."/>
            <person name="Schmutz J."/>
        </authorList>
    </citation>
    <scope>NUCLEOTIDE SEQUENCE [LARGE SCALE GENOMIC DNA]</scope>
    <source>
        <strain evidence="5">7179.01</strain>
    </source>
</reference>
<name>A0A5D2NBK0_GOSTO</name>
<feature type="compositionally biased region" description="Polar residues" evidence="4">
    <location>
        <begin position="294"/>
        <end position="306"/>
    </location>
</feature>
<feature type="repeat" description="WD" evidence="3">
    <location>
        <begin position="466"/>
        <end position="507"/>
    </location>
</feature>
<dbReference type="Pfam" id="PF00400">
    <property type="entry name" value="WD40"/>
    <property type="match status" value="5"/>
</dbReference>
<feature type="repeat" description="WD" evidence="3">
    <location>
        <begin position="508"/>
        <end position="540"/>
    </location>
</feature>
<feature type="repeat" description="WD" evidence="3">
    <location>
        <begin position="551"/>
        <end position="586"/>
    </location>
</feature>
<dbReference type="AlphaFoldDB" id="A0A5D2NBK0"/>
<dbReference type="Pfam" id="PF08513">
    <property type="entry name" value="LisH"/>
    <property type="match status" value="1"/>
</dbReference>
<evidence type="ECO:0000256" key="1">
    <source>
        <dbReference type="ARBA" id="ARBA00022574"/>
    </source>
</evidence>
<accession>A0A5D2NBK0</accession>
<dbReference type="EMBL" id="CM017620">
    <property type="protein sequence ID" value="TYI00774.1"/>
    <property type="molecule type" value="Genomic_DNA"/>
</dbReference>
<dbReference type="InterPro" id="IPR001680">
    <property type="entry name" value="WD40_rpt"/>
</dbReference>
<feature type="compositionally biased region" description="Low complexity" evidence="4">
    <location>
        <begin position="348"/>
        <end position="361"/>
    </location>
</feature>
<evidence type="ECO:0000256" key="3">
    <source>
        <dbReference type="PROSITE-ProRule" id="PRU00221"/>
    </source>
</evidence>
<dbReference type="InterPro" id="IPR036322">
    <property type="entry name" value="WD40_repeat_dom_sf"/>
</dbReference>
<dbReference type="PRINTS" id="PR00320">
    <property type="entry name" value="GPROTEINBRPT"/>
</dbReference>
<dbReference type="InterPro" id="IPR006594">
    <property type="entry name" value="LisH"/>
</dbReference>
<evidence type="ECO:0000256" key="2">
    <source>
        <dbReference type="ARBA" id="ARBA00022737"/>
    </source>
</evidence>